<keyword evidence="1" id="KW-0812">Transmembrane</keyword>
<sequence>MTDWIIDYKWHLLILSEILGWGFTFVMIYARYFLESKILFWLSLVITLFLCYVLDIYLFFLSYTSGERFLGWYEWTIILLFVYLFTVGKKHLKKLDAKGFEYAQKLNGGSKNDKEG</sequence>
<protein>
    <recommendedName>
        <fullName evidence="4">NADH dehydrogenase subunit 4L</fullName>
    </recommendedName>
</protein>
<dbReference type="EMBL" id="JAUSUG010000001">
    <property type="protein sequence ID" value="MDQ0252822.1"/>
    <property type="molecule type" value="Genomic_DNA"/>
</dbReference>
<gene>
    <name evidence="2" type="ORF">J2S74_000194</name>
</gene>
<evidence type="ECO:0000256" key="1">
    <source>
        <dbReference type="SAM" id="Phobius"/>
    </source>
</evidence>
<evidence type="ECO:0008006" key="4">
    <source>
        <dbReference type="Google" id="ProtNLM"/>
    </source>
</evidence>
<reference evidence="2 3" key="1">
    <citation type="submission" date="2023-07" db="EMBL/GenBank/DDBJ databases">
        <title>Genomic Encyclopedia of Type Strains, Phase IV (KMG-IV): sequencing the most valuable type-strain genomes for metagenomic binning, comparative biology and taxonomic classification.</title>
        <authorList>
            <person name="Goeker M."/>
        </authorList>
    </citation>
    <scope>NUCLEOTIDE SEQUENCE [LARGE SCALE GENOMIC DNA]</scope>
    <source>
        <strain evidence="2 3">DSM 9768</strain>
    </source>
</reference>
<keyword evidence="1" id="KW-0472">Membrane</keyword>
<feature type="transmembrane region" description="Helical" evidence="1">
    <location>
        <begin position="12"/>
        <end position="32"/>
    </location>
</feature>
<proteinExistence type="predicted"/>
<feature type="transmembrane region" description="Helical" evidence="1">
    <location>
        <begin position="72"/>
        <end position="88"/>
    </location>
</feature>
<comment type="caution">
    <text evidence="2">The sequence shown here is derived from an EMBL/GenBank/DDBJ whole genome shotgun (WGS) entry which is preliminary data.</text>
</comment>
<keyword evidence="1" id="KW-1133">Transmembrane helix</keyword>
<evidence type="ECO:0000313" key="2">
    <source>
        <dbReference type="EMBL" id="MDQ0252822.1"/>
    </source>
</evidence>
<accession>A0ABT9ZQ27</accession>
<evidence type="ECO:0000313" key="3">
    <source>
        <dbReference type="Proteomes" id="UP001230005"/>
    </source>
</evidence>
<organism evidence="2 3">
    <name type="scientific">Evansella vedderi</name>
    <dbReference type="NCBI Taxonomy" id="38282"/>
    <lineage>
        <taxon>Bacteria</taxon>
        <taxon>Bacillati</taxon>
        <taxon>Bacillota</taxon>
        <taxon>Bacilli</taxon>
        <taxon>Bacillales</taxon>
        <taxon>Bacillaceae</taxon>
        <taxon>Evansella</taxon>
    </lineage>
</organism>
<name>A0ABT9ZQ27_9BACI</name>
<dbReference type="RefSeq" id="WP_307320686.1">
    <property type="nucleotide sequence ID" value="NZ_JAUSUG010000001.1"/>
</dbReference>
<dbReference type="Proteomes" id="UP001230005">
    <property type="component" value="Unassembled WGS sequence"/>
</dbReference>
<keyword evidence="3" id="KW-1185">Reference proteome</keyword>
<feature type="transmembrane region" description="Helical" evidence="1">
    <location>
        <begin position="39"/>
        <end position="60"/>
    </location>
</feature>